<evidence type="ECO:0000313" key="9">
    <source>
        <dbReference type="Proteomes" id="UP001500967"/>
    </source>
</evidence>
<comment type="similarity">
    <text evidence="1">Belongs to the sigma-70 factor family. ECF subfamily.</text>
</comment>
<evidence type="ECO:0000256" key="3">
    <source>
        <dbReference type="ARBA" id="ARBA00023082"/>
    </source>
</evidence>
<dbReference type="InterPro" id="IPR036388">
    <property type="entry name" value="WH-like_DNA-bd_sf"/>
</dbReference>
<dbReference type="InterPro" id="IPR013249">
    <property type="entry name" value="RNA_pol_sigma70_r4_t2"/>
</dbReference>
<dbReference type="InterPro" id="IPR039425">
    <property type="entry name" value="RNA_pol_sigma-70-like"/>
</dbReference>
<dbReference type="SUPFAM" id="SSF88659">
    <property type="entry name" value="Sigma3 and sigma4 domains of RNA polymerase sigma factors"/>
    <property type="match status" value="1"/>
</dbReference>
<sequence length="179" mass="20555">MDRDADDEEFVRFVTARSRALLRYGYVLAGEPHTAADLVQEALLRLRSAWARGKGREHPEAYARVTMSRLHISWWRRRRGEQLTALVPDRTALDPALRRVEDDTGLWRALEVLGRRQRAVIVLRYYEGLGDDEIAEILGIAEVTVRSQAVRALRRLRSHLTDDRIAALSVVDTERSNRA</sequence>
<evidence type="ECO:0000256" key="2">
    <source>
        <dbReference type="ARBA" id="ARBA00023015"/>
    </source>
</evidence>
<evidence type="ECO:0000256" key="5">
    <source>
        <dbReference type="ARBA" id="ARBA00023163"/>
    </source>
</evidence>
<dbReference type="Gene3D" id="1.10.10.10">
    <property type="entry name" value="Winged helix-like DNA-binding domain superfamily/Winged helix DNA-binding domain"/>
    <property type="match status" value="1"/>
</dbReference>
<evidence type="ECO:0000259" key="7">
    <source>
        <dbReference type="Pfam" id="PF08281"/>
    </source>
</evidence>
<gene>
    <name evidence="8" type="ORF">GCM10009539_04120</name>
</gene>
<name>A0ABN0THY1_9ACTN</name>
<evidence type="ECO:0000256" key="1">
    <source>
        <dbReference type="ARBA" id="ARBA00010641"/>
    </source>
</evidence>
<dbReference type="CDD" id="cd06171">
    <property type="entry name" value="Sigma70_r4"/>
    <property type="match status" value="1"/>
</dbReference>
<dbReference type="NCBIfam" id="TIGR02937">
    <property type="entry name" value="sigma70-ECF"/>
    <property type="match status" value="1"/>
</dbReference>
<accession>A0ABN0THY1</accession>
<dbReference type="Gene3D" id="1.10.1740.10">
    <property type="match status" value="1"/>
</dbReference>
<dbReference type="Proteomes" id="UP001500967">
    <property type="component" value="Unassembled WGS sequence"/>
</dbReference>
<dbReference type="InterPro" id="IPR014325">
    <property type="entry name" value="RNA_pol_sigma-E_actinobac"/>
</dbReference>
<dbReference type="InterPro" id="IPR013324">
    <property type="entry name" value="RNA_pol_sigma_r3/r4-like"/>
</dbReference>
<keyword evidence="5" id="KW-0804">Transcription</keyword>
<keyword evidence="2" id="KW-0805">Transcription regulation</keyword>
<organism evidence="8 9">
    <name type="scientific">Cryptosporangium japonicum</name>
    <dbReference type="NCBI Taxonomy" id="80872"/>
    <lineage>
        <taxon>Bacteria</taxon>
        <taxon>Bacillati</taxon>
        <taxon>Actinomycetota</taxon>
        <taxon>Actinomycetes</taxon>
        <taxon>Cryptosporangiales</taxon>
        <taxon>Cryptosporangiaceae</taxon>
        <taxon>Cryptosporangium</taxon>
    </lineage>
</organism>
<dbReference type="PANTHER" id="PTHR43133:SF50">
    <property type="entry name" value="ECF RNA POLYMERASE SIGMA FACTOR SIGM"/>
    <property type="match status" value="1"/>
</dbReference>
<dbReference type="NCBIfam" id="TIGR02983">
    <property type="entry name" value="SigE-fam_strep"/>
    <property type="match status" value="1"/>
</dbReference>
<keyword evidence="9" id="KW-1185">Reference proteome</keyword>
<evidence type="ECO:0000313" key="8">
    <source>
        <dbReference type="EMBL" id="GAA0222118.1"/>
    </source>
</evidence>
<feature type="domain" description="RNA polymerase sigma factor 70 region 4 type 2" evidence="7">
    <location>
        <begin position="106"/>
        <end position="156"/>
    </location>
</feature>
<dbReference type="Pfam" id="PF04542">
    <property type="entry name" value="Sigma70_r2"/>
    <property type="match status" value="1"/>
</dbReference>
<keyword evidence="3" id="KW-0731">Sigma factor</keyword>
<proteinExistence type="inferred from homology"/>
<dbReference type="RefSeq" id="WP_344646984.1">
    <property type="nucleotide sequence ID" value="NZ_BAAAGX010000003.1"/>
</dbReference>
<dbReference type="Pfam" id="PF08281">
    <property type="entry name" value="Sigma70_r4_2"/>
    <property type="match status" value="1"/>
</dbReference>
<reference evidence="8 9" key="1">
    <citation type="journal article" date="2019" name="Int. J. Syst. Evol. Microbiol.">
        <title>The Global Catalogue of Microorganisms (GCM) 10K type strain sequencing project: providing services to taxonomists for standard genome sequencing and annotation.</title>
        <authorList>
            <consortium name="The Broad Institute Genomics Platform"/>
            <consortium name="The Broad Institute Genome Sequencing Center for Infectious Disease"/>
            <person name="Wu L."/>
            <person name="Ma J."/>
        </authorList>
    </citation>
    <scope>NUCLEOTIDE SEQUENCE [LARGE SCALE GENOMIC DNA]</scope>
    <source>
        <strain evidence="8 9">JCM 10425</strain>
    </source>
</reference>
<dbReference type="PANTHER" id="PTHR43133">
    <property type="entry name" value="RNA POLYMERASE ECF-TYPE SIGMA FACTO"/>
    <property type="match status" value="1"/>
</dbReference>
<dbReference type="EMBL" id="BAAAGX010000003">
    <property type="protein sequence ID" value="GAA0222118.1"/>
    <property type="molecule type" value="Genomic_DNA"/>
</dbReference>
<keyword evidence="4" id="KW-0238">DNA-binding</keyword>
<dbReference type="InterPro" id="IPR013325">
    <property type="entry name" value="RNA_pol_sigma_r2"/>
</dbReference>
<evidence type="ECO:0000259" key="6">
    <source>
        <dbReference type="Pfam" id="PF04542"/>
    </source>
</evidence>
<dbReference type="InterPro" id="IPR014284">
    <property type="entry name" value="RNA_pol_sigma-70_dom"/>
</dbReference>
<dbReference type="SUPFAM" id="SSF88946">
    <property type="entry name" value="Sigma2 domain of RNA polymerase sigma factors"/>
    <property type="match status" value="1"/>
</dbReference>
<evidence type="ECO:0000256" key="4">
    <source>
        <dbReference type="ARBA" id="ARBA00023125"/>
    </source>
</evidence>
<protein>
    <submittedName>
        <fullName evidence="8">SigE family RNA polymerase sigma factor</fullName>
    </submittedName>
</protein>
<dbReference type="InterPro" id="IPR007627">
    <property type="entry name" value="RNA_pol_sigma70_r2"/>
</dbReference>
<feature type="domain" description="RNA polymerase sigma-70 region 2" evidence="6">
    <location>
        <begin position="14"/>
        <end position="79"/>
    </location>
</feature>
<comment type="caution">
    <text evidence="8">The sequence shown here is derived from an EMBL/GenBank/DDBJ whole genome shotgun (WGS) entry which is preliminary data.</text>
</comment>